<dbReference type="AlphaFoldDB" id="A0A235CLA0"/>
<evidence type="ECO:0000313" key="2">
    <source>
        <dbReference type="EMBL" id="OYD25199.1"/>
    </source>
</evidence>
<dbReference type="Proteomes" id="UP000243640">
    <property type="component" value="Unassembled WGS sequence"/>
</dbReference>
<reference evidence="2 4" key="1">
    <citation type="submission" date="2017-08" db="EMBL/GenBank/DDBJ databases">
        <title>Draft Genome Sequence of the Marine Bacterium Oceanimonas baumannii ATCC 700832.</title>
        <authorList>
            <person name="Mcclelland W.D."/>
            <person name="Brennan M.A."/>
            <person name="Trachtenberg A.M."/>
            <person name="Maclea K.S."/>
        </authorList>
    </citation>
    <scope>NUCLEOTIDE SEQUENCE [LARGE SCALE GENOMIC DNA]</scope>
    <source>
        <strain evidence="2 4">ATCC 700832</strain>
    </source>
</reference>
<dbReference type="RefSeq" id="WP_094277567.1">
    <property type="nucleotide sequence ID" value="NZ_NQJF01000004.1"/>
</dbReference>
<evidence type="ECO:0000313" key="4">
    <source>
        <dbReference type="Proteomes" id="UP000243640"/>
    </source>
</evidence>
<protein>
    <submittedName>
        <fullName evidence="3">Flp pilus-assembly TadE/G-like protein</fullName>
    </submittedName>
</protein>
<organism evidence="2 4">
    <name type="scientific">Oceanimonas baumannii</name>
    <dbReference type="NCBI Taxonomy" id="129578"/>
    <lineage>
        <taxon>Bacteria</taxon>
        <taxon>Pseudomonadati</taxon>
        <taxon>Pseudomonadota</taxon>
        <taxon>Gammaproteobacteria</taxon>
        <taxon>Aeromonadales</taxon>
        <taxon>Aeromonadaceae</taxon>
        <taxon>Oceanimonas</taxon>
    </lineage>
</organism>
<dbReference type="EMBL" id="NQJF01000004">
    <property type="protein sequence ID" value="OYD25199.1"/>
    <property type="molecule type" value="Genomic_DNA"/>
</dbReference>
<sequence length="441" mass="46257">MKALPTQRKQKGAVLILVTVALFVLLGFTALALDGGYLLLNKSRLQDAVDAAALSGAKTMSSDDASISTHANAEAAALDTLQLILSKDGYGFINVDTTALAAAVVVEFSDDPVPFQPTNNPGAEYIRVRMESVPVTQFLSQIATNIWQVRVSALAGPLAPENSNKVCDVIPLLMCALSDADNFGYTAADVDNLDDDSKNKGDVIVIKSPAPGSSEMGPGNFKAIRIGDSKGADDFRDGLAGGHCIEIGETPEFEVDSTEPGNIHGPTKQGLNSRFGIYKGKIKEPNAPPPGVSGDYYSDGILSSLPIVDFSKTPLDDGESIKLSPGDLLDNDGNQTLQMYKDYVKKDLGYGYKAASGYSIDNRRLVKVPVANCSDAGGNAPVETVGVACMFLNQEADGKGNDMYIAAEFVSKCPSGGSGSGGTGGENFRLVLFDDSDSGDS</sequence>
<evidence type="ECO:0000259" key="1">
    <source>
        <dbReference type="Pfam" id="PF13400"/>
    </source>
</evidence>
<feature type="domain" description="Putative Flp pilus-assembly TadG-like N-terminal" evidence="1">
    <location>
        <begin position="12"/>
        <end position="57"/>
    </location>
</feature>
<keyword evidence="5" id="KW-1185">Reference proteome</keyword>
<dbReference type="EMBL" id="SODO01000001">
    <property type="protein sequence ID" value="TDW62510.1"/>
    <property type="molecule type" value="Genomic_DNA"/>
</dbReference>
<dbReference type="OrthoDB" id="6350731at2"/>
<name>A0A235CLA0_9GAMM</name>
<accession>A0A235CLA0</accession>
<dbReference type="Proteomes" id="UP000295058">
    <property type="component" value="Unassembled WGS sequence"/>
</dbReference>
<dbReference type="Pfam" id="PF13400">
    <property type="entry name" value="Tad"/>
    <property type="match status" value="1"/>
</dbReference>
<proteinExistence type="predicted"/>
<evidence type="ECO:0000313" key="3">
    <source>
        <dbReference type="EMBL" id="TDW62510.1"/>
    </source>
</evidence>
<gene>
    <name evidence="2" type="ORF">B6S09_05830</name>
    <name evidence="3" type="ORF">LY04_00582</name>
</gene>
<dbReference type="InterPro" id="IPR028087">
    <property type="entry name" value="Tad_N"/>
</dbReference>
<reference evidence="3 5" key="2">
    <citation type="submission" date="2019-03" db="EMBL/GenBank/DDBJ databases">
        <title>Genomic Encyclopedia of Archaeal and Bacterial Type Strains, Phase II (KMG-II): from individual species to whole genera.</title>
        <authorList>
            <person name="Goeker M."/>
        </authorList>
    </citation>
    <scope>NUCLEOTIDE SEQUENCE [LARGE SCALE GENOMIC DNA]</scope>
    <source>
        <strain evidence="3 5">DSM 15594</strain>
    </source>
</reference>
<evidence type="ECO:0000313" key="5">
    <source>
        <dbReference type="Proteomes" id="UP000295058"/>
    </source>
</evidence>
<comment type="caution">
    <text evidence="2">The sequence shown here is derived from an EMBL/GenBank/DDBJ whole genome shotgun (WGS) entry which is preliminary data.</text>
</comment>